<feature type="transmembrane region" description="Helical" evidence="1">
    <location>
        <begin position="27"/>
        <end position="55"/>
    </location>
</feature>
<keyword evidence="1" id="KW-0472">Membrane</keyword>
<organism evidence="2 3">
    <name type="scientific">Pontiella desulfatans</name>
    <dbReference type="NCBI Taxonomy" id="2750659"/>
    <lineage>
        <taxon>Bacteria</taxon>
        <taxon>Pseudomonadati</taxon>
        <taxon>Kiritimatiellota</taxon>
        <taxon>Kiritimatiellia</taxon>
        <taxon>Kiritimatiellales</taxon>
        <taxon>Pontiellaceae</taxon>
        <taxon>Pontiella</taxon>
    </lineage>
</organism>
<keyword evidence="1" id="KW-1133">Transmembrane helix</keyword>
<dbReference type="AlphaFoldDB" id="A0A6C2U3M7"/>
<keyword evidence="1" id="KW-0812">Transmembrane</keyword>
<evidence type="ECO:0000313" key="3">
    <source>
        <dbReference type="Proteomes" id="UP000366872"/>
    </source>
</evidence>
<proteinExistence type="predicted"/>
<keyword evidence="3" id="KW-1185">Reference proteome</keyword>
<dbReference type="Proteomes" id="UP000366872">
    <property type="component" value="Unassembled WGS sequence"/>
</dbReference>
<name>A0A6C2U3M7_PONDE</name>
<evidence type="ECO:0008006" key="4">
    <source>
        <dbReference type="Google" id="ProtNLM"/>
    </source>
</evidence>
<dbReference type="RefSeq" id="WP_136080076.1">
    <property type="nucleotide sequence ID" value="NZ_CAAHFG010000001.1"/>
</dbReference>
<evidence type="ECO:0000313" key="2">
    <source>
        <dbReference type="EMBL" id="VGO14610.1"/>
    </source>
</evidence>
<reference evidence="2 3" key="1">
    <citation type="submission" date="2019-04" db="EMBL/GenBank/DDBJ databases">
        <authorList>
            <person name="Van Vliet M D."/>
        </authorList>
    </citation>
    <scope>NUCLEOTIDE SEQUENCE [LARGE SCALE GENOMIC DNA]</scope>
    <source>
        <strain evidence="2 3">F1</strain>
    </source>
</reference>
<evidence type="ECO:0000256" key="1">
    <source>
        <dbReference type="SAM" id="Phobius"/>
    </source>
</evidence>
<accession>A0A6C2U3M7</accession>
<dbReference type="EMBL" id="CAAHFG010000001">
    <property type="protein sequence ID" value="VGO14610.1"/>
    <property type="molecule type" value="Genomic_DNA"/>
</dbReference>
<gene>
    <name evidence="2" type="ORF">PDESU_03173</name>
</gene>
<sequence>MKPTSRVPILLSAFACPGLGQLVQKRWVAGAVFMSGFLVGFCWVMVLALGNIAAYYSMAFDPEFKDVAVSPPATFIAPLSIAGTVYLVSLFDVFTAQQRGARKYREEQFLQEHEPSDPIRL</sequence>
<protein>
    <recommendedName>
        <fullName evidence="4">DUF5683 domain-containing protein</fullName>
    </recommendedName>
</protein>
<feature type="transmembrane region" description="Helical" evidence="1">
    <location>
        <begin position="75"/>
        <end position="95"/>
    </location>
</feature>